<dbReference type="PROSITE" id="PS51176">
    <property type="entry name" value="PDH_ADH"/>
    <property type="match status" value="1"/>
</dbReference>
<dbReference type="GO" id="GO:0008977">
    <property type="term" value="F:prephenate dehydrogenase (NAD+) activity"/>
    <property type="evidence" value="ECO:0007669"/>
    <property type="project" value="InterPro"/>
</dbReference>
<dbReference type="SUPFAM" id="SSF51735">
    <property type="entry name" value="NAD(P)-binding Rossmann-fold domains"/>
    <property type="match status" value="1"/>
</dbReference>
<gene>
    <name evidence="5" type="primary">TYRAAT</name>
    <name evidence="5" type="ORF">TSPGSL018_23283</name>
</gene>
<dbReference type="InterPro" id="IPR036291">
    <property type="entry name" value="NAD(P)-bd_dom_sf"/>
</dbReference>
<feature type="domain" description="Prephenate/arogenate dehydrogenase" evidence="4">
    <location>
        <begin position="71"/>
        <end position="350"/>
    </location>
</feature>
<dbReference type="Pfam" id="PF26213">
    <property type="entry name" value="TYRAAT1_C"/>
    <property type="match status" value="1"/>
</dbReference>
<dbReference type="InterPro" id="IPR003099">
    <property type="entry name" value="Prephen_DH"/>
</dbReference>
<dbReference type="InterPro" id="IPR045011">
    <property type="entry name" value="TYRAAT1/2"/>
</dbReference>
<dbReference type="EMBL" id="GBEZ01024530">
    <property type="protein sequence ID" value="JAC62466.1"/>
    <property type="molecule type" value="Transcribed_RNA"/>
</dbReference>
<dbReference type="InterPro" id="IPR028939">
    <property type="entry name" value="P5C_Rdtase_cat_N"/>
</dbReference>
<name>A0A061QVW7_9CHLO</name>
<evidence type="ECO:0000313" key="5">
    <source>
        <dbReference type="EMBL" id="JAC62466.1"/>
    </source>
</evidence>
<reference evidence="5" key="1">
    <citation type="submission" date="2014-05" db="EMBL/GenBank/DDBJ databases">
        <title>The transcriptome of the halophilic microalga Tetraselmis sp. GSL018 isolated from the Great Salt Lake, Utah.</title>
        <authorList>
            <person name="Jinkerson R.E."/>
            <person name="D'Adamo S."/>
            <person name="Posewitz M.C."/>
        </authorList>
    </citation>
    <scope>NUCLEOTIDE SEQUENCE</scope>
    <source>
        <strain evidence="5">GSL018</strain>
    </source>
</reference>
<dbReference type="GO" id="GO:0006571">
    <property type="term" value="P:tyrosine biosynthetic process"/>
    <property type="evidence" value="ECO:0007669"/>
    <property type="project" value="InterPro"/>
</dbReference>
<keyword evidence="2" id="KW-0175">Coiled coil</keyword>
<dbReference type="SUPFAM" id="SSF48179">
    <property type="entry name" value="6-phosphogluconate dehydrogenase C-terminal domain-like"/>
    <property type="match status" value="1"/>
</dbReference>
<feature type="region of interest" description="Disordered" evidence="3">
    <location>
        <begin position="335"/>
        <end position="386"/>
    </location>
</feature>
<feature type="compositionally biased region" description="Polar residues" evidence="3">
    <location>
        <begin position="368"/>
        <end position="386"/>
    </location>
</feature>
<dbReference type="Pfam" id="PF03807">
    <property type="entry name" value="F420_oxidored"/>
    <property type="match status" value="1"/>
</dbReference>
<dbReference type="InterPro" id="IPR059064">
    <property type="entry name" value="TYRAAT2_C"/>
</dbReference>
<dbReference type="PANTHER" id="PTHR43207:SF4">
    <property type="entry name" value="AROGENATE DEHYDROGENASE 2, CHLOROPLASTIC"/>
    <property type="match status" value="1"/>
</dbReference>
<evidence type="ECO:0000259" key="4">
    <source>
        <dbReference type="PROSITE" id="PS51176"/>
    </source>
</evidence>
<dbReference type="Gene3D" id="3.40.50.720">
    <property type="entry name" value="NAD(P)-binding Rossmann-like Domain"/>
    <property type="match status" value="1"/>
</dbReference>
<dbReference type="PANTHER" id="PTHR43207">
    <property type="entry name" value="AROGENATE DEHYDROGENASE-RELATED"/>
    <property type="match status" value="1"/>
</dbReference>
<organism evidence="5">
    <name type="scientific">Tetraselmis sp. GSL018</name>
    <dbReference type="NCBI Taxonomy" id="582737"/>
    <lineage>
        <taxon>Eukaryota</taxon>
        <taxon>Viridiplantae</taxon>
        <taxon>Chlorophyta</taxon>
        <taxon>core chlorophytes</taxon>
        <taxon>Chlorodendrophyceae</taxon>
        <taxon>Chlorodendrales</taxon>
        <taxon>Chlorodendraceae</taxon>
        <taxon>Tetraselmis</taxon>
    </lineage>
</organism>
<feature type="coiled-coil region" evidence="2">
    <location>
        <begin position="299"/>
        <end position="326"/>
    </location>
</feature>
<dbReference type="GO" id="GO:0004665">
    <property type="term" value="F:prephenate dehydrogenase (NADP+) activity"/>
    <property type="evidence" value="ECO:0007669"/>
    <property type="project" value="InterPro"/>
</dbReference>
<evidence type="ECO:0000256" key="1">
    <source>
        <dbReference type="ARBA" id="ARBA00023002"/>
    </source>
</evidence>
<accession>A0A061QVW7</accession>
<evidence type="ECO:0000256" key="2">
    <source>
        <dbReference type="SAM" id="Coils"/>
    </source>
</evidence>
<proteinExistence type="predicted"/>
<keyword evidence="1" id="KW-0560">Oxidoreductase</keyword>
<dbReference type="AlphaFoldDB" id="A0A061QVW7"/>
<dbReference type="InterPro" id="IPR008927">
    <property type="entry name" value="6-PGluconate_DH-like_C_sf"/>
</dbReference>
<protein>
    <submittedName>
        <fullName evidence="5">Arogenate dehydrogenase (NADP+), plant</fullName>
    </submittedName>
</protein>
<evidence type="ECO:0000256" key="3">
    <source>
        <dbReference type="SAM" id="MobiDB-lite"/>
    </source>
</evidence>
<sequence length="386" mass="43184">MGSFQNLNRAPKRSNLQNNFRLCRTASTLPPKRRKRDKRGIQGLEVYNLDAAQPFDLESRLEAKARKERSLKIGIVGFGTFGQFLAKRFLSHGHNVIATSRGDYTSVAAEIGATFYSDIDDFCEEHPDVVMMCTSIISTEKALMAIPFQRLKRSTLFVDVLSVKEFPKRLFLNKLPRAFDILCLHPMFGPDSGRYSWANLPLMYEEVRISSSPKRKQTAETVLGIFEAEGCRMVEMSCEEHDRQAASTQFITHTVGRMLGEMGLYSTTINTKGYESLLSLVNNTANDSFDLYYGLFMYNQNSTEELQRLEQAFDKIRQALMSKLHEKLRGDIFGATPAAGAGERQPGRADAEVLPPPPPRQLSDGRAGTSSPSSGTLHGTIDMQSD</sequence>
<dbReference type="GO" id="GO:0033730">
    <property type="term" value="F:arogenate dehydrogenase (NADP+) activity"/>
    <property type="evidence" value="ECO:0007669"/>
    <property type="project" value="InterPro"/>
</dbReference>